<dbReference type="SMART" id="SM00354">
    <property type="entry name" value="HTH_LACI"/>
    <property type="match status" value="1"/>
</dbReference>
<sequence length="343" mass="39537">MSPRKQVTLQHIADRLHTSVHTVSKALRGLPGMSEETRRSVFRAARELGYRTKAQEHAMAIDRLSVYPDKPHRFVFVTTHNGYLVKQLYSGLYDRLSELGHLIDFAIYPEHETHPERIRDWFQQYGVSYASGVFIPPTIPLPLEQELLALPIPRVLLNFPQAGTESDSVIWDVYDAVSQSVMHLVREGHRRIMYVGDIRTQRGFRRRWQAFTESSSEAGIQTPPEESLLVPQGTQAEWDEAFRAKWDSLRPTAILCVLDTLIPWIYYACRGLGLRIPEDVSLVGLETNEEAFLPDLTRPLLPVRETGVRAADRMLWRLANPHLPYEHIRLQCRWHKGATVRKM</sequence>
<keyword evidence="2" id="KW-0805">Transcription regulation</keyword>
<dbReference type="PANTHER" id="PTHR30146">
    <property type="entry name" value="LACI-RELATED TRANSCRIPTIONAL REPRESSOR"/>
    <property type="match status" value="1"/>
</dbReference>
<proteinExistence type="predicted"/>
<dbReference type="EMBL" id="QJVJ01000002">
    <property type="protein sequence ID" value="PYI56318.1"/>
    <property type="molecule type" value="Genomic_DNA"/>
</dbReference>
<evidence type="ECO:0000256" key="4">
    <source>
        <dbReference type="ARBA" id="ARBA00023163"/>
    </source>
</evidence>
<dbReference type="InterPro" id="IPR046335">
    <property type="entry name" value="LacI/GalR-like_sensor"/>
</dbReference>
<evidence type="ECO:0000313" key="6">
    <source>
        <dbReference type="EMBL" id="PYI56318.1"/>
    </source>
</evidence>
<evidence type="ECO:0000256" key="1">
    <source>
        <dbReference type="ARBA" id="ARBA00022491"/>
    </source>
</evidence>
<keyword evidence="7" id="KW-1185">Reference proteome</keyword>
<evidence type="ECO:0000256" key="3">
    <source>
        <dbReference type="ARBA" id="ARBA00023125"/>
    </source>
</evidence>
<dbReference type="OrthoDB" id="2526930at2"/>
<protein>
    <recommendedName>
        <fullName evidence="5">HTH lacI-type domain-containing protein</fullName>
    </recommendedName>
</protein>
<dbReference type="SUPFAM" id="SSF47413">
    <property type="entry name" value="lambda repressor-like DNA-binding domains"/>
    <property type="match status" value="1"/>
</dbReference>
<dbReference type="PROSITE" id="PS50932">
    <property type="entry name" value="HTH_LACI_2"/>
    <property type="match status" value="1"/>
</dbReference>
<organism evidence="6 7">
    <name type="scientific">Paenibacillus flagellatus</name>
    <dbReference type="NCBI Taxonomy" id="2211139"/>
    <lineage>
        <taxon>Bacteria</taxon>
        <taxon>Bacillati</taxon>
        <taxon>Bacillota</taxon>
        <taxon>Bacilli</taxon>
        <taxon>Bacillales</taxon>
        <taxon>Paenibacillaceae</taxon>
        <taxon>Paenibacillus</taxon>
    </lineage>
</organism>
<dbReference type="Pfam" id="PF00356">
    <property type="entry name" value="LacI"/>
    <property type="match status" value="1"/>
</dbReference>
<evidence type="ECO:0000256" key="2">
    <source>
        <dbReference type="ARBA" id="ARBA00023015"/>
    </source>
</evidence>
<dbReference type="Pfam" id="PF13377">
    <property type="entry name" value="Peripla_BP_3"/>
    <property type="match status" value="1"/>
</dbReference>
<dbReference type="CDD" id="cd01392">
    <property type="entry name" value="HTH_LacI"/>
    <property type="match status" value="1"/>
</dbReference>
<dbReference type="InterPro" id="IPR010982">
    <property type="entry name" value="Lambda_DNA-bd_dom_sf"/>
</dbReference>
<gene>
    <name evidence="6" type="ORF">DLM86_04885</name>
</gene>
<accession>A0A2V5KA63</accession>
<dbReference type="SUPFAM" id="SSF53822">
    <property type="entry name" value="Periplasmic binding protein-like I"/>
    <property type="match status" value="1"/>
</dbReference>
<evidence type="ECO:0000313" key="7">
    <source>
        <dbReference type="Proteomes" id="UP000247476"/>
    </source>
</evidence>
<evidence type="ECO:0000259" key="5">
    <source>
        <dbReference type="PROSITE" id="PS50932"/>
    </source>
</evidence>
<dbReference type="Gene3D" id="3.40.50.2300">
    <property type="match status" value="2"/>
</dbReference>
<dbReference type="RefSeq" id="WP_110838846.1">
    <property type="nucleotide sequence ID" value="NZ_QJVJ01000002.1"/>
</dbReference>
<dbReference type="InterPro" id="IPR028082">
    <property type="entry name" value="Peripla_BP_I"/>
</dbReference>
<dbReference type="GO" id="GO:0000976">
    <property type="term" value="F:transcription cis-regulatory region binding"/>
    <property type="evidence" value="ECO:0007669"/>
    <property type="project" value="TreeGrafter"/>
</dbReference>
<reference evidence="6 7" key="1">
    <citation type="submission" date="2018-05" db="EMBL/GenBank/DDBJ databases">
        <title>Paenibacillus flagellatus sp. nov., isolated from selenium mineral soil.</title>
        <authorList>
            <person name="Dai X."/>
        </authorList>
    </citation>
    <scope>NUCLEOTIDE SEQUENCE [LARGE SCALE GENOMIC DNA]</scope>
    <source>
        <strain evidence="6 7">DXL2</strain>
    </source>
</reference>
<keyword evidence="3" id="KW-0238">DNA-binding</keyword>
<keyword evidence="4" id="KW-0804">Transcription</keyword>
<dbReference type="AlphaFoldDB" id="A0A2V5KA63"/>
<feature type="domain" description="HTH lacI-type" evidence="5">
    <location>
        <begin position="7"/>
        <end position="61"/>
    </location>
</feature>
<name>A0A2V5KA63_9BACL</name>
<comment type="caution">
    <text evidence="6">The sequence shown here is derived from an EMBL/GenBank/DDBJ whole genome shotgun (WGS) entry which is preliminary data.</text>
</comment>
<dbReference type="Gene3D" id="1.10.260.40">
    <property type="entry name" value="lambda repressor-like DNA-binding domains"/>
    <property type="match status" value="1"/>
</dbReference>
<dbReference type="Proteomes" id="UP000247476">
    <property type="component" value="Unassembled WGS sequence"/>
</dbReference>
<dbReference type="PANTHER" id="PTHR30146:SF148">
    <property type="entry name" value="HTH-TYPE TRANSCRIPTIONAL REPRESSOR PURR-RELATED"/>
    <property type="match status" value="1"/>
</dbReference>
<dbReference type="InterPro" id="IPR000843">
    <property type="entry name" value="HTH_LacI"/>
</dbReference>
<keyword evidence="1" id="KW-0678">Repressor</keyword>
<dbReference type="GO" id="GO:0003700">
    <property type="term" value="F:DNA-binding transcription factor activity"/>
    <property type="evidence" value="ECO:0007669"/>
    <property type="project" value="TreeGrafter"/>
</dbReference>